<dbReference type="Proteomes" id="UP000537204">
    <property type="component" value="Unassembled WGS sequence"/>
</dbReference>
<feature type="signal peptide" evidence="1">
    <location>
        <begin position="1"/>
        <end position="33"/>
    </location>
</feature>
<feature type="chain" id="PRO_5030876735" description="DUF3078 domain-containing protein" evidence="1">
    <location>
        <begin position="34"/>
        <end position="352"/>
    </location>
</feature>
<dbReference type="AlphaFoldDB" id="A0A7W8ZKA9"/>
<reference evidence="2 3" key="1">
    <citation type="submission" date="2020-08" db="EMBL/GenBank/DDBJ databases">
        <title>Genomic Encyclopedia of Type Strains, Phase IV (KMG-V): Genome sequencing to study the core and pangenomes of soil and plant-associated prokaryotes.</title>
        <authorList>
            <person name="Whitman W."/>
        </authorList>
    </citation>
    <scope>NUCLEOTIDE SEQUENCE [LARGE SCALE GENOMIC DNA]</scope>
    <source>
        <strain evidence="2 3">S3M1</strain>
    </source>
</reference>
<dbReference type="InterPro" id="IPR021428">
    <property type="entry name" value="DUF3078"/>
</dbReference>
<evidence type="ECO:0008006" key="4">
    <source>
        <dbReference type="Google" id="ProtNLM"/>
    </source>
</evidence>
<evidence type="ECO:0000313" key="3">
    <source>
        <dbReference type="Proteomes" id="UP000537204"/>
    </source>
</evidence>
<sequence>MLNPKNIFLFFVPMRGLYACLLFVFAVSAQVSAQEIDTVPIPIKDFDLKLKKSPMPSLKGIIVFKPVEIKPLIVSSKVNYWKNKTAIGINVNQSSFSNNWSGGGVNSLAVEGLINYKAEYKKENYSYLSEVDLRYGKIRNKGQLQKKTNDRIFWNNTGAFKISKNWNLFTQVTFESQFDSGYSYSTNNGVESGVLISKFMSPGYLTESFGFEYKPSKYFSTQFGTGAAKQTFVLDNKELAAADAAANPTNQKTDFYGVPVGKTFKNDLAFQVTVNFEKDIFHNVNLKSRYYVFVPYDEVENMKHRLDVTLTTKVNRFMNVTLNGVGIYDKTISSKIQGSQSLAMGVMFIFPR</sequence>
<dbReference type="Pfam" id="PF11276">
    <property type="entry name" value="DUF3078"/>
    <property type="match status" value="1"/>
</dbReference>
<dbReference type="RefSeq" id="WP_260171671.1">
    <property type="nucleotide sequence ID" value="NZ_JACHCE010000002.1"/>
</dbReference>
<dbReference type="EMBL" id="JACHCE010000002">
    <property type="protein sequence ID" value="MBB5635553.1"/>
    <property type="molecule type" value="Genomic_DNA"/>
</dbReference>
<name>A0A7W8ZKA9_9SPHI</name>
<evidence type="ECO:0000256" key="1">
    <source>
        <dbReference type="SAM" id="SignalP"/>
    </source>
</evidence>
<keyword evidence="1" id="KW-0732">Signal</keyword>
<gene>
    <name evidence="2" type="ORF">HDE68_001441</name>
</gene>
<evidence type="ECO:0000313" key="2">
    <source>
        <dbReference type="EMBL" id="MBB5635553.1"/>
    </source>
</evidence>
<accession>A0A7W8ZKA9</accession>
<organism evidence="2 3">
    <name type="scientific">Pedobacter cryoconitis</name>
    <dbReference type="NCBI Taxonomy" id="188932"/>
    <lineage>
        <taxon>Bacteria</taxon>
        <taxon>Pseudomonadati</taxon>
        <taxon>Bacteroidota</taxon>
        <taxon>Sphingobacteriia</taxon>
        <taxon>Sphingobacteriales</taxon>
        <taxon>Sphingobacteriaceae</taxon>
        <taxon>Pedobacter</taxon>
    </lineage>
</organism>
<proteinExistence type="predicted"/>
<protein>
    <recommendedName>
        <fullName evidence="4">DUF3078 domain-containing protein</fullName>
    </recommendedName>
</protein>
<comment type="caution">
    <text evidence="2">The sequence shown here is derived from an EMBL/GenBank/DDBJ whole genome shotgun (WGS) entry which is preliminary data.</text>
</comment>